<keyword evidence="3" id="KW-1185">Reference proteome</keyword>
<dbReference type="Proteomes" id="UP000663760">
    <property type="component" value="Chromosome 2"/>
</dbReference>
<evidence type="ECO:0000313" key="2">
    <source>
        <dbReference type="EMBL" id="CAA7392262.1"/>
    </source>
</evidence>
<dbReference type="EMBL" id="LR746265">
    <property type="protein sequence ID" value="CAA7392262.1"/>
    <property type="molecule type" value="Genomic_DNA"/>
</dbReference>
<dbReference type="AlphaFoldDB" id="A0A7I8K4U9"/>
<accession>A0A7I8K4U9</accession>
<protein>
    <submittedName>
        <fullName evidence="2">Uncharacterized protein</fullName>
    </submittedName>
</protein>
<gene>
    <name evidence="2" type="ORF">SI8410_02003411</name>
</gene>
<feature type="region of interest" description="Disordered" evidence="1">
    <location>
        <begin position="41"/>
        <end position="70"/>
    </location>
</feature>
<organism evidence="2 3">
    <name type="scientific">Spirodela intermedia</name>
    <name type="common">Intermediate duckweed</name>
    <dbReference type="NCBI Taxonomy" id="51605"/>
    <lineage>
        <taxon>Eukaryota</taxon>
        <taxon>Viridiplantae</taxon>
        <taxon>Streptophyta</taxon>
        <taxon>Embryophyta</taxon>
        <taxon>Tracheophyta</taxon>
        <taxon>Spermatophyta</taxon>
        <taxon>Magnoliopsida</taxon>
        <taxon>Liliopsida</taxon>
        <taxon>Araceae</taxon>
        <taxon>Lemnoideae</taxon>
        <taxon>Spirodela</taxon>
    </lineage>
</organism>
<sequence length="110" mass="12221">MKSTHGGCETSFLLSKFIYRKSYLSTIYILKKQKRRKKYSANFKNQAIEKRKSGRKRSRGVAASRGSSGLAWTDRGTCAPLPFHVTGGQPAVGQGVTSREDLEIAHVVFV</sequence>
<evidence type="ECO:0000313" key="3">
    <source>
        <dbReference type="Proteomes" id="UP000663760"/>
    </source>
</evidence>
<name>A0A7I8K4U9_SPIIN</name>
<reference evidence="2" key="1">
    <citation type="submission" date="2020-02" db="EMBL/GenBank/DDBJ databases">
        <authorList>
            <person name="Scholz U."/>
            <person name="Mascher M."/>
            <person name="Fiebig A."/>
        </authorList>
    </citation>
    <scope>NUCLEOTIDE SEQUENCE</scope>
</reference>
<evidence type="ECO:0000256" key="1">
    <source>
        <dbReference type="SAM" id="MobiDB-lite"/>
    </source>
</evidence>
<feature type="compositionally biased region" description="Low complexity" evidence="1">
    <location>
        <begin position="60"/>
        <end position="69"/>
    </location>
</feature>
<proteinExistence type="predicted"/>